<keyword evidence="5" id="KW-0571">Peptide transport</keyword>
<dbReference type="InterPro" id="IPR050366">
    <property type="entry name" value="BP-dependent_transpt_permease"/>
</dbReference>
<comment type="caution">
    <text evidence="11">The sequence shown here is derived from an EMBL/GenBank/DDBJ whole genome shotgun (WGS) entry which is preliminary data.</text>
</comment>
<evidence type="ECO:0000256" key="3">
    <source>
        <dbReference type="ARBA" id="ARBA00022475"/>
    </source>
</evidence>
<dbReference type="InterPro" id="IPR035906">
    <property type="entry name" value="MetI-like_sf"/>
</dbReference>
<feature type="transmembrane region" description="Helical" evidence="9">
    <location>
        <begin position="79"/>
        <end position="105"/>
    </location>
</feature>
<feature type="transmembrane region" description="Helical" evidence="9">
    <location>
        <begin position="12"/>
        <end position="35"/>
    </location>
</feature>
<keyword evidence="3" id="KW-1003">Cell membrane</keyword>
<protein>
    <submittedName>
        <fullName evidence="11">ABC transporter permease</fullName>
    </submittedName>
</protein>
<dbReference type="CDD" id="cd06261">
    <property type="entry name" value="TM_PBP2"/>
    <property type="match status" value="1"/>
</dbReference>
<keyword evidence="6" id="KW-0653">Protein transport</keyword>
<dbReference type="Proteomes" id="UP001589692">
    <property type="component" value="Unassembled WGS sequence"/>
</dbReference>
<comment type="similarity">
    <text evidence="9">Belongs to the binding-protein-dependent transport system permease family.</text>
</comment>
<evidence type="ECO:0000256" key="5">
    <source>
        <dbReference type="ARBA" id="ARBA00022856"/>
    </source>
</evidence>
<dbReference type="PANTHER" id="PTHR43386:SF1">
    <property type="entry name" value="D,D-DIPEPTIDE TRANSPORT SYSTEM PERMEASE PROTEIN DDPC-RELATED"/>
    <property type="match status" value="1"/>
</dbReference>
<dbReference type="PROSITE" id="PS50928">
    <property type="entry name" value="ABC_TM1"/>
    <property type="match status" value="1"/>
</dbReference>
<keyword evidence="12" id="KW-1185">Reference proteome</keyword>
<reference evidence="11 12" key="1">
    <citation type="submission" date="2024-09" db="EMBL/GenBank/DDBJ databases">
        <authorList>
            <person name="Sun Q."/>
            <person name="Mori K."/>
        </authorList>
    </citation>
    <scope>NUCLEOTIDE SEQUENCE [LARGE SCALE GENOMIC DNA]</scope>
    <source>
        <strain evidence="11 12">TBRC 4938</strain>
    </source>
</reference>
<feature type="transmembrane region" description="Helical" evidence="9">
    <location>
        <begin position="125"/>
        <end position="150"/>
    </location>
</feature>
<evidence type="ECO:0000313" key="11">
    <source>
        <dbReference type="EMBL" id="MFB9948495.1"/>
    </source>
</evidence>
<comment type="subcellular location">
    <subcellularLocation>
        <location evidence="1 9">Cell membrane</location>
        <topology evidence="1 9">Multi-pass membrane protein</topology>
    </subcellularLocation>
</comment>
<evidence type="ECO:0000256" key="1">
    <source>
        <dbReference type="ARBA" id="ARBA00004651"/>
    </source>
</evidence>
<evidence type="ECO:0000256" key="6">
    <source>
        <dbReference type="ARBA" id="ARBA00022927"/>
    </source>
</evidence>
<dbReference type="SUPFAM" id="SSF161098">
    <property type="entry name" value="MetI-like"/>
    <property type="match status" value="1"/>
</dbReference>
<evidence type="ECO:0000256" key="2">
    <source>
        <dbReference type="ARBA" id="ARBA00022448"/>
    </source>
</evidence>
<proteinExistence type="inferred from homology"/>
<gene>
    <name evidence="11" type="ORF">ACFFP0_06520</name>
</gene>
<feature type="domain" description="ABC transmembrane type-1" evidence="10">
    <location>
        <begin position="77"/>
        <end position="266"/>
    </location>
</feature>
<keyword evidence="7 9" id="KW-1133">Transmembrane helix</keyword>
<keyword evidence="4 9" id="KW-0812">Transmembrane</keyword>
<keyword evidence="8 9" id="KW-0472">Membrane</keyword>
<dbReference type="EMBL" id="JBHMAA010000008">
    <property type="protein sequence ID" value="MFB9948495.1"/>
    <property type="molecule type" value="Genomic_DNA"/>
</dbReference>
<feature type="transmembrane region" description="Helical" evidence="9">
    <location>
        <begin position="243"/>
        <end position="266"/>
    </location>
</feature>
<evidence type="ECO:0000256" key="4">
    <source>
        <dbReference type="ARBA" id="ARBA00022692"/>
    </source>
</evidence>
<keyword evidence="2 9" id="KW-0813">Transport</keyword>
<evidence type="ECO:0000256" key="9">
    <source>
        <dbReference type="RuleBase" id="RU363032"/>
    </source>
</evidence>
<evidence type="ECO:0000259" key="10">
    <source>
        <dbReference type="PROSITE" id="PS50928"/>
    </source>
</evidence>
<organism evidence="11 12">
    <name type="scientific">Rhizobium puerariae</name>
    <dbReference type="NCBI Taxonomy" id="1585791"/>
    <lineage>
        <taxon>Bacteria</taxon>
        <taxon>Pseudomonadati</taxon>
        <taxon>Pseudomonadota</taxon>
        <taxon>Alphaproteobacteria</taxon>
        <taxon>Hyphomicrobiales</taxon>
        <taxon>Rhizobiaceae</taxon>
        <taxon>Rhizobium/Agrobacterium group</taxon>
        <taxon>Rhizobium</taxon>
    </lineage>
</organism>
<sequence length="278" mass="29472">MRVSSKFGSIAGIIGVSLIVLLIAVALFGPLLGLASPTANNLMARLAPPSFDTTKGLHLFGTDQLGRDILSRTIHGARVTLMIGATAVLLGGAIGIVIGLVAGYYGRWVDAALMRIVDVQLSIPLSLLALLVVGTIGPSLQNLIFVLALTSWVQYARVVRGQVLVVREREYIQSAHAIGLGDVRIIFQHILPNVLSAALVIATIELARVIILEAALSFLGLGVQPPSPSWGRMLAEGRSYMSSAPWIAIFPGAAIFITALSVNLTGDWLRDLLDPKVT</sequence>
<dbReference type="InterPro" id="IPR000515">
    <property type="entry name" value="MetI-like"/>
</dbReference>
<evidence type="ECO:0000256" key="8">
    <source>
        <dbReference type="ARBA" id="ARBA00023136"/>
    </source>
</evidence>
<dbReference type="PANTHER" id="PTHR43386">
    <property type="entry name" value="OLIGOPEPTIDE TRANSPORT SYSTEM PERMEASE PROTEIN APPC"/>
    <property type="match status" value="1"/>
</dbReference>
<accession>A0ABV6ACZ1</accession>
<evidence type="ECO:0000313" key="12">
    <source>
        <dbReference type="Proteomes" id="UP001589692"/>
    </source>
</evidence>
<evidence type="ECO:0000256" key="7">
    <source>
        <dbReference type="ARBA" id="ARBA00022989"/>
    </source>
</evidence>
<feature type="transmembrane region" description="Helical" evidence="9">
    <location>
        <begin position="194"/>
        <end position="223"/>
    </location>
</feature>
<dbReference type="Gene3D" id="1.10.3720.10">
    <property type="entry name" value="MetI-like"/>
    <property type="match status" value="1"/>
</dbReference>
<dbReference type="RefSeq" id="WP_377257818.1">
    <property type="nucleotide sequence ID" value="NZ_JBHMAA010000008.1"/>
</dbReference>
<dbReference type="Pfam" id="PF00528">
    <property type="entry name" value="BPD_transp_1"/>
    <property type="match status" value="1"/>
</dbReference>
<name>A0ABV6ACZ1_9HYPH</name>